<comment type="caution">
    <text evidence="1">The sequence shown here is derived from an EMBL/GenBank/DDBJ whole genome shotgun (WGS) entry which is preliminary data.</text>
</comment>
<proteinExistence type="predicted"/>
<dbReference type="Proteomes" id="UP000789901">
    <property type="component" value="Unassembled WGS sequence"/>
</dbReference>
<feature type="non-terminal residue" evidence="1">
    <location>
        <position position="51"/>
    </location>
</feature>
<gene>
    <name evidence="1" type="ORF">GMARGA_LOCUS13705</name>
</gene>
<sequence length="51" mass="6100">MLEYSNRKGGFRERKVFRRKRLLGKKKKKGLLEEEKVIGKNIIKEVVIVEK</sequence>
<dbReference type="EMBL" id="CAJVQB010008802">
    <property type="protein sequence ID" value="CAG8723255.1"/>
    <property type="molecule type" value="Genomic_DNA"/>
</dbReference>
<protein>
    <submittedName>
        <fullName evidence="1">35781_t:CDS:1</fullName>
    </submittedName>
</protein>
<name>A0ABN7V3G2_GIGMA</name>
<organism evidence="1 2">
    <name type="scientific">Gigaspora margarita</name>
    <dbReference type="NCBI Taxonomy" id="4874"/>
    <lineage>
        <taxon>Eukaryota</taxon>
        <taxon>Fungi</taxon>
        <taxon>Fungi incertae sedis</taxon>
        <taxon>Mucoromycota</taxon>
        <taxon>Glomeromycotina</taxon>
        <taxon>Glomeromycetes</taxon>
        <taxon>Diversisporales</taxon>
        <taxon>Gigasporaceae</taxon>
        <taxon>Gigaspora</taxon>
    </lineage>
</organism>
<accession>A0ABN7V3G2</accession>
<evidence type="ECO:0000313" key="1">
    <source>
        <dbReference type="EMBL" id="CAG8723255.1"/>
    </source>
</evidence>
<evidence type="ECO:0000313" key="2">
    <source>
        <dbReference type="Proteomes" id="UP000789901"/>
    </source>
</evidence>
<keyword evidence="2" id="KW-1185">Reference proteome</keyword>
<reference evidence="1 2" key="1">
    <citation type="submission" date="2021-06" db="EMBL/GenBank/DDBJ databases">
        <authorList>
            <person name="Kallberg Y."/>
            <person name="Tangrot J."/>
            <person name="Rosling A."/>
        </authorList>
    </citation>
    <scope>NUCLEOTIDE SEQUENCE [LARGE SCALE GENOMIC DNA]</scope>
    <source>
        <strain evidence="1 2">120-4 pot B 10/14</strain>
    </source>
</reference>